<organism evidence="2 3">
    <name type="scientific">Tilletia controversa</name>
    <name type="common">dwarf bunt fungus</name>
    <dbReference type="NCBI Taxonomy" id="13291"/>
    <lineage>
        <taxon>Eukaryota</taxon>
        <taxon>Fungi</taxon>
        <taxon>Dikarya</taxon>
        <taxon>Basidiomycota</taxon>
        <taxon>Ustilaginomycotina</taxon>
        <taxon>Exobasidiomycetes</taxon>
        <taxon>Tilletiales</taxon>
        <taxon>Tilletiaceae</taxon>
        <taxon>Tilletia</taxon>
    </lineage>
</organism>
<dbReference type="EMBL" id="LWDE02000201">
    <property type="protein sequence ID" value="KAE8251731.1"/>
    <property type="molecule type" value="Genomic_DNA"/>
</dbReference>
<sequence>MANQPVTEPGAADGDNEDETVPPSWHACRSNVLAADERAAKAASGPCDITGIMRLCCRHNVPLVFCDIDTPGERHHYAVALLKHLTNAVLNLERVGVLYDIGCRFPAKRNVKTLFSVTTTWAVSVFHVFGHSYQCQVLYSPCRIAGFGWSDGEGMERI</sequence>
<dbReference type="AlphaFoldDB" id="A0A8X7MXH2"/>
<reference evidence="2" key="1">
    <citation type="submission" date="2016-04" db="EMBL/GenBank/DDBJ databases">
        <authorList>
            <person name="Nguyen H.D."/>
            <person name="Samba Siva P."/>
            <person name="Cullis J."/>
            <person name="Levesque C.A."/>
            <person name="Hambleton S."/>
        </authorList>
    </citation>
    <scope>NUCLEOTIDE SEQUENCE</scope>
    <source>
        <strain evidence="2">DAOMC 236426</strain>
    </source>
</reference>
<dbReference type="PANTHER" id="PTHR33096:SF1">
    <property type="entry name" value="CXC1-LIKE CYSTEINE CLUSTER ASSOCIATED WITH KDZ TRANSPOSASES DOMAIN-CONTAINING PROTEIN"/>
    <property type="match status" value="1"/>
</dbReference>
<name>A0A8X7MXH2_9BASI</name>
<dbReference type="PANTHER" id="PTHR33096">
    <property type="entry name" value="CXC2 DOMAIN-CONTAINING PROTEIN"/>
    <property type="match status" value="1"/>
</dbReference>
<dbReference type="Pfam" id="PF18758">
    <property type="entry name" value="KDZ"/>
    <property type="match status" value="1"/>
</dbReference>
<keyword evidence="3" id="KW-1185">Reference proteome</keyword>
<feature type="region of interest" description="Disordered" evidence="1">
    <location>
        <begin position="1"/>
        <end position="22"/>
    </location>
</feature>
<reference evidence="2" key="2">
    <citation type="journal article" date="2019" name="IMA Fungus">
        <title>Genome sequencing and comparison of five Tilletia species to identify candidate genes for the detection of regulated species infecting wheat.</title>
        <authorList>
            <person name="Nguyen H.D.T."/>
            <person name="Sultana T."/>
            <person name="Kesanakurti P."/>
            <person name="Hambleton S."/>
        </authorList>
    </citation>
    <scope>NUCLEOTIDE SEQUENCE</scope>
    <source>
        <strain evidence="2">DAOMC 236426</strain>
    </source>
</reference>
<evidence type="ECO:0000313" key="3">
    <source>
        <dbReference type="Proteomes" id="UP000077684"/>
    </source>
</evidence>
<comment type="caution">
    <text evidence="2">The sequence shown here is derived from an EMBL/GenBank/DDBJ whole genome shotgun (WGS) entry which is preliminary data.</text>
</comment>
<proteinExistence type="predicted"/>
<protein>
    <submittedName>
        <fullName evidence="2">Uncharacterized protein</fullName>
    </submittedName>
</protein>
<dbReference type="InterPro" id="IPR040521">
    <property type="entry name" value="KDZ"/>
</dbReference>
<evidence type="ECO:0000313" key="2">
    <source>
        <dbReference type="EMBL" id="KAE8251731.1"/>
    </source>
</evidence>
<accession>A0A8X7MXH2</accession>
<evidence type="ECO:0000256" key="1">
    <source>
        <dbReference type="SAM" id="MobiDB-lite"/>
    </source>
</evidence>
<dbReference type="Proteomes" id="UP000077684">
    <property type="component" value="Unassembled WGS sequence"/>
</dbReference>
<gene>
    <name evidence="2" type="ORF">A4X06_0g2555</name>
</gene>